<dbReference type="SUPFAM" id="SSF56281">
    <property type="entry name" value="Metallo-hydrolase/oxidoreductase"/>
    <property type="match status" value="1"/>
</dbReference>
<dbReference type="InterPro" id="IPR036866">
    <property type="entry name" value="RibonucZ/Hydroxyglut_hydro"/>
</dbReference>
<keyword evidence="10" id="KW-1185">Reference proteome</keyword>
<dbReference type="Pfam" id="PF00753">
    <property type="entry name" value="Lactamase_B"/>
    <property type="match status" value="1"/>
</dbReference>
<accession>A0A401P9F7</accession>
<dbReference type="PANTHER" id="PTHR23200:SF48">
    <property type="entry name" value="METALLO-BETA-LACTAMASE DOMAIN-CONTAINING PROTEIN 1"/>
    <property type="match status" value="1"/>
</dbReference>
<name>A0A401P9F7_SCYTO</name>
<dbReference type="Proteomes" id="UP000288216">
    <property type="component" value="Unassembled WGS sequence"/>
</dbReference>
<evidence type="ECO:0000256" key="6">
    <source>
        <dbReference type="ARBA" id="ARBA00044690"/>
    </source>
</evidence>
<evidence type="ECO:0000313" key="9">
    <source>
        <dbReference type="EMBL" id="GCB69720.1"/>
    </source>
</evidence>
<dbReference type="CDD" id="cd07711">
    <property type="entry name" value="MBLAC1-like_MBL-fold"/>
    <property type="match status" value="1"/>
</dbReference>
<dbReference type="Gene3D" id="3.60.15.10">
    <property type="entry name" value="Ribonuclease Z/Hydroxyacylglutathione hydrolase-like"/>
    <property type="match status" value="1"/>
</dbReference>
<dbReference type="AlphaFoldDB" id="A0A401P9F7"/>
<evidence type="ECO:0000259" key="8">
    <source>
        <dbReference type="SMART" id="SM00849"/>
    </source>
</evidence>
<dbReference type="OMA" id="RCRDGTN"/>
<evidence type="ECO:0000313" key="10">
    <source>
        <dbReference type="Proteomes" id="UP000288216"/>
    </source>
</evidence>
<reference evidence="9 10" key="1">
    <citation type="journal article" date="2018" name="Nat. Ecol. Evol.">
        <title>Shark genomes provide insights into elasmobranch evolution and the origin of vertebrates.</title>
        <authorList>
            <person name="Hara Y"/>
            <person name="Yamaguchi K"/>
            <person name="Onimaru K"/>
            <person name="Kadota M"/>
            <person name="Koyanagi M"/>
            <person name="Keeley SD"/>
            <person name="Tatsumi K"/>
            <person name="Tanaka K"/>
            <person name="Motone F"/>
            <person name="Kageyama Y"/>
            <person name="Nozu R"/>
            <person name="Adachi N"/>
            <person name="Nishimura O"/>
            <person name="Nakagawa R"/>
            <person name="Tanegashima C"/>
            <person name="Kiyatake I"/>
            <person name="Matsumoto R"/>
            <person name="Murakumo K"/>
            <person name="Nishida K"/>
            <person name="Terakita A"/>
            <person name="Kuratani S"/>
            <person name="Sato K"/>
            <person name="Hyodo S Kuraku.S."/>
        </authorList>
    </citation>
    <scope>NUCLEOTIDE SEQUENCE [LARGE SCALE GENOMIC DNA]</scope>
</reference>
<evidence type="ECO:0000256" key="2">
    <source>
        <dbReference type="ARBA" id="ARBA00006759"/>
    </source>
</evidence>
<gene>
    <name evidence="9" type="ORF">scyTo_0008439</name>
</gene>
<dbReference type="InterPro" id="IPR039344">
    <property type="entry name" value="MBLAC1"/>
</dbReference>
<sequence length="219" mass="23575">MMSVAPRIRTEPVGSSTILGKQYSVFVIKEGYAYTDTDGNMKADGTVTLLKGRRAVLVDTGNPWDKEAILWGLEAHGLAPADVSFVVCTHGHSDHVGNLNLFPRATVIVSYDVCRGDVYLSHDFRAGLPFAVDDCVEVFATPGHCGSDVSVLVRGTDEGTVVVAGDLFEREDDDGSWQVLSENPELQAKNRNKVLNLADVIIPGHGPPFRVIKGSAPVL</sequence>
<comment type="subcellular location">
    <subcellularLocation>
        <location evidence="1">Cytoplasm</location>
        <location evidence="1">Cytosol</location>
    </subcellularLocation>
</comment>
<dbReference type="STRING" id="75743.A0A401P9F7"/>
<comment type="similarity">
    <text evidence="2">Belongs to the metallo-beta-lactamase superfamily. Glyoxalase II family.</text>
</comment>
<evidence type="ECO:0000256" key="5">
    <source>
        <dbReference type="ARBA" id="ARBA00032988"/>
    </source>
</evidence>
<protein>
    <recommendedName>
        <fullName evidence="4">Metallo-beta-lactamase domain-containing protein 1</fullName>
    </recommendedName>
    <alternativeName>
        <fullName evidence="5">Endoribonuclease MBLAC1</fullName>
    </alternativeName>
</protein>
<evidence type="ECO:0000256" key="4">
    <source>
        <dbReference type="ARBA" id="ARBA00014856"/>
    </source>
</evidence>
<dbReference type="OrthoDB" id="10250730at2759"/>
<evidence type="ECO:0000256" key="1">
    <source>
        <dbReference type="ARBA" id="ARBA00004514"/>
    </source>
</evidence>
<evidence type="ECO:0000256" key="3">
    <source>
        <dbReference type="ARBA" id="ARBA00011738"/>
    </source>
</evidence>
<comment type="catalytic activity">
    <reaction evidence="6">
        <text>a ribonucleotidyl-ribonucleotide-RNA + H2O = a 3'-end ribonucleotide-RNA + a 5'-end 5'-phospho-ribonucleoside-RNA + H(+)</text>
        <dbReference type="Rhea" id="RHEA:68096"/>
        <dbReference type="Rhea" id="RHEA-COMP:15179"/>
        <dbReference type="Rhea" id="RHEA-COMP:17355"/>
        <dbReference type="Rhea" id="RHEA-COMP:17428"/>
        <dbReference type="ChEBI" id="CHEBI:15377"/>
        <dbReference type="ChEBI" id="CHEBI:15378"/>
        <dbReference type="ChEBI" id="CHEBI:74896"/>
        <dbReference type="ChEBI" id="CHEBI:138282"/>
        <dbReference type="ChEBI" id="CHEBI:173118"/>
    </reaction>
    <physiologicalReaction direction="left-to-right" evidence="6">
        <dbReference type="Rhea" id="RHEA:68097"/>
    </physiologicalReaction>
</comment>
<comment type="subunit">
    <text evidence="3">Homodimer.</text>
</comment>
<proteinExistence type="inferred from homology"/>
<comment type="function">
    <text evidence="7">Endoribonuclease that catalyzes the hydrolysis of histone-coding pre-mRNA 3'-end. Involved in histone pre-mRNA processing during the S-phase of the cell cycle, which is required for entering/progressing through S-phase. Cleaves histone pre-mRNA at a major and a minor cleavage site after the 5'-ACCCA-3' and the 5'-ACCCACA-3' sequence, respectively, and located downstream of the stem-loop. May require the presence of the HDE element located at the histone pre-RNA 3'-end to avoid non-specific cleavage.</text>
</comment>
<evidence type="ECO:0000256" key="7">
    <source>
        <dbReference type="ARBA" id="ARBA00045869"/>
    </source>
</evidence>
<dbReference type="GO" id="GO:0005829">
    <property type="term" value="C:cytosol"/>
    <property type="evidence" value="ECO:0007669"/>
    <property type="project" value="UniProtKB-SubCell"/>
</dbReference>
<dbReference type="PANTHER" id="PTHR23200">
    <property type="entry name" value="METALLO-BETA-LACTAMASE DOMAIN-CONTAINING PROTEIN 1"/>
    <property type="match status" value="1"/>
</dbReference>
<feature type="domain" description="Metallo-beta-lactamase" evidence="8">
    <location>
        <begin position="44"/>
        <end position="205"/>
    </location>
</feature>
<comment type="caution">
    <text evidence="9">The sequence shown here is derived from an EMBL/GenBank/DDBJ whole genome shotgun (WGS) entry which is preliminary data.</text>
</comment>
<organism evidence="9 10">
    <name type="scientific">Scyliorhinus torazame</name>
    <name type="common">Cloudy catshark</name>
    <name type="synonym">Catulus torazame</name>
    <dbReference type="NCBI Taxonomy" id="75743"/>
    <lineage>
        <taxon>Eukaryota</taxon>
        <taxon>Metazoa</taxon>
        <taxon>Chordata</taxon>
        <taxon>Craniata</taxon>
        <taxon>Vertebrata</taxon>
        <taxon>Chondrichthyes</taxon>
        <taxon>Elasmobranchii</taxon>
        <taxon>Galeomorphii</taxon>
        <taxon>Galeoidea</taxon>
        <taxon>Carcharhiniformes</taxon>
        <taxon>Scyliorhinidae</taxon>
        <taxon>Scyliorhinus</taxon>
    </lineage>
</organism>
<dbReference type="SMART" id="SM00849">
    <property type="entry name" value="Lactamase_B"/>
    <property type="match status" value="1"/>
</dbReference>
<dbReference type="EMBL" id="BFAA01003228">
    <property type="protein sequence ID" value="GCB69720.1"/>
    <property type="molecule type" value="Genomic_DNA"/>
</dbReference>
<dbReference type="InterPro" id="IPR001279">
    <property type="entry name" value="Metallo-B-lactamas"/>
</dbReference>